<feature type="domain" description="Lysozyme inhibitor LprI-like N-terminal" evidence="2">
    <location>
        <begin position="22"/>
        <end position="114"/>
    </location>
</feature>
<gene>
    <name evidence="3" type="ORF">HH216_19620</name>
</gene>
<evidence type="ECO:0000313" key="3">
    <source>
        <dbReference type="EMBL" id="QJD80387.1"/>
    </source>
</evidence>
<accession>A0A7L5DWM7</accession>
<evidence type="ECO:0000259" key="2">
    <source>
        <dbReference type="Pfam" id="PF07007"/>
    </source>
</evidence>
<feature type="signal peptide" evidence="1">
    <location>
        <begin position="1"/>
        <end position="22"/>
    </location>
</feature>
<dbReference type="RefSeq" id="WP_169552346.1">
    <property type="nucleotide sequence ID" value="NZ_CP051677.1"/>
</dbReference>
<dbReference type="KEGG" id="srho:HH216_19620"/>
<proteinExistence type="predicted"/>
<dbReference type="Pfam" id="PF07007">
    <property type="entry name" value="LprI"/>
    <property type="match status" value="1"/>
</dbReference>
<keyword evidence="4" id="KW-1185">Reference proteome</keyword>
<reference evidence="3 4" key="1">
    <citation type="submission" date="2020-04" db="EMBL/GenBank/DDBJ databases">
        <title>Genome sequencing of novel species.</title>
        <authorList>
            <person name="Heo J."/>
            <person name="Kim S.-J."/>
            <person name="Kim J.-S."/>
            <person name="Hong S.-B."/>
            <person name="Kwon S.-W."/>
        </authorList>
    </citation>
    <scope>NUCLEOTIDE SEQUENCE [LARGE SCALE GENOMIC DNA]</scope>
    <source>
        <strain evidence="3 4">CJU-R4</strain>
    </source>
</reference>
<evidence type="ECO:0000256" key="1">
    <source>
        <dbReference type="SAM" id="SignalP"/>
    </source>
</evidence>
<dbReference type="EMBL" id="CP051677">
    <property type="protein sequence ID" value="QJD80387.1"/>
    <property type="molecule type" value="Genomic_DNA"/>
</dbReference>
<organism evidence="3 4">
    <name type="scientific">Spirosoma rhododendri</name>
    <dbReference type="NCBI Taxonomy" id="2728024"/>
    <lineage>
        <taxon>Bacteria</taxon>
        <taxon>Pseudomonadati</taxon>
        <taxon>Bacteroidota</taxon>
        <taxon>Cytophagia</taxon>
        <taxon>Cytophagales</taxon>
        <taxon>Cytophagaceae</taxon>
        <taxon>Spirosoma</taxon>
    </lineage>
</organism>
<dbReference type="InterPro" id="IPR009739">
    <property type="entry name" value="LprI-like_N"/>
</dbReference>
<evidence type="ECO:0000313" key="4">
    <source>
        <dbReference type="Proteomes" id="UP000501128"/>
    </source>
</evidence>
<protein>
    <submittedName>
        <fullName evidence="3">DUF1311 domain-containing protein</fullName>
    </submittedName>
</protein>
<name>A0A7L5DWM7_9BACT</name>
<dbReference type="Proteomes" id="UP000501128">
    <property type="component" value="Chromosome"/>
</dbReference>
<sequence length="140" mass="16046">MPTLRAYLLLAGLLLTASLSFAQTQGQLNATAYARYQKADQVLNRTYQAILKQYRTDTLFIQNLNKAQRLWLQLRTADLRARYPEYESGHYGSFQPVCESDELTALTEARTRQLRIWLTGVPEGEMCTGSVKFVPEPKRK</sequence>
<feature type="chain" id="PRO_5029482750" evidence="1">
    <location>
        <begin position="23"/>
        <end position="140"/>
    </location>
</feature>
<dbReference type="AlphaFoldDB" id="A0A7L5DWM7"/>
<dbReference type="Gene3D" id="1.20.1270.180">
    <property type="match status" value="1"/>
</dbReference>
<keyword evidence="1" id="KW-0732">Signal</keyword>